<name>A0A150F357_9BACI</name>
<comment type="caution">
    <text evidence="1">The sequence shown here is derived from an EMBL/GenBank/DDBJ whole genome shotgun (WGS) entry which is preliminary data.</text>
</comment>
<dbReference type="RefSeq" id="WP_061523117.1">
    <property type="nucleotide sequence ID" value="NZ_JARLZY010000010.1"/>
</dbReference>
<dbReference type="EMBL" id="LSBA01000037">
    <property type="protein sequence ID" value="KXZ13716.1"/>
    <property type="molecule type" value="Genomic_DNA"/>
</dbReference>
<proteinExistence type="predicted"/>
<sequence length="108" mass="13193">MKAAESIETFKKWIAEIEESNERLQKKFEAVQKDFLQKNSRKEMLELIANEYAAEERDGFKAHFYYDNLAEEANELEKKYNQELRNYYKKSQYNNYLMNKLKEIIKIY</sequence>
<dbReference type="STRING" id="1793963.AXI58_04200"/>
<evidence type="ECO:0000313" key="1">
    <source>
        <dbReference type="EMBL" id="KXZ13716.1"/>
    </source>
</evidence>
<dbReference type="AlphaFoldDB" id="A0A150F357"/>
<gene>
    <name evidence="1" type="ORF">AXI58_04200</name>
</gene>
<keyword evidence="2" id="KW-1185">Reference proteome</keyword>
<reference evidence="2" key="1">
    <citation type="submission" date="2016-02" db="EMBL/GenBank/DDBJ databases">
        <authorList>
            <person name="Dunlap C."/>
        </authorList>
    </citation>
    <scope>NUCLEOTIDE SEQUENCE [LARGE SCALE GENOMIC DNA]</scope>
    <source>
        <strain evidence="2">NRRL B-41092</strain>
    </source>
</reference>
<dbReference type="Proteomes" id="UP000075430">
    <property type="component" value="Unassembled WGS sequence"/>
</dbReference>
<organism evidence="1 2">
    <name type="scientific">Bacillus nakamurai</name>
    <dbReference type="NCBI Taxonomy" id="1793963"/>
    <lineage>
        <taxon>Bacteria</taxon>
        <taxon>Bacillati</taxon>
        <taxon>Bacillota</taxon>
        <taxon>Bacilli</taxon>
        <taxon>Bacillales</taxon>
        <taxon>Bacillaceae</taxon>
        <taxon>Bacillus</taxon>
    </lineage>
</organism>
<evidence type="ECO:0000313" key="2">
    <source>
        <dbReference type="Proteomes" id="UP000075430"/>
    </source>
</evidence>
<accession>A0A150F357</accession>
<protein>
    <submittedName>
        <fullName evidence="1">Uncharacterized protein</fullName>
    </submittedName>
</protein>